<gene>
    <name evidence="1" type="ORF">BJ138DRAFT_942801</name>
</gene>
<organism evidence="1 2">
    <name type="scientific">Hygrophoropsis aurantiaca</name>
    <dbReference type="NCBI Taxonomy" id="72124"/>
    <lineage>
        <taxon>Eukaryota</taxon>
        <taxon>Fungi</taxon>
        <taxon>Dikarya</taxon>
        <taxon>Basidiomycota</taxon>
        <taxon>Agaricomycotina</taxon>
        <taxon>Agaricomycetes</taxon>
        <taxon>Agaricomycetidae</taxon>
        <taxon>Boletales</taxon>
        <taxon>Coniophorineae</taxon>
        <taxon>Hygrophoropsidaceae</taxon>
        <taxon>Hygrophoropsis</taxon>
    </lineage>
</organism>
<evidence type="ECO:0000313" key="1">
    <source>
        <dbReference type="EMBL" id="KAH7911249.1"/>
    </source>
</evidence>
<comment type="caution">
    <text evidence="1">The sequence shown here is derived from an EMBL/GenBank/DDBJ whole genome shotgun (WGS) entry which is preliminary data.</text>
</comment>
<keyword evidence="2" id="KW-1185">Reference proteome</keyword>
<proteinExistence type="predicted"/>
<name>A0ACB8ADC1_9AGAM</name>
<reference evidence="1" key="1">
    <citation type="journal article" date="2021" name="New Phytol.">
        <title>Evolutionary innovations through gain and loss of genes in the ectomycorrhizal Boletales.</title>
        <authorList>
            <person name="Wu G."/>
            <person name="Miyauchi S."/>
            <person name="Morin E."/>
            <person name="Kuo A."/>
            <person name="Drula E."/>
            <person name="Varga T."/>
            <person name="Kohler A."/>
            <person name="Feng B."/>
            <person name="Cao Y."/>
            <person name="Lipzen A."/>
            <person name="Daum C."/>
            <person name="Hundley H."/>
            <person name="Pangilinan J."/>
            <person name="Johnson J."/>
            <person name="Barry K."/>
            <person name="LaButti K."/>
            <person name="Ng V."/>
            <person name="Ahrendt S."/>
            <person name="Min B."/>
            <person name="Choi I.G."/>
            <person name="Park H."/>
            <person name="Plett J.M."/>
            <person name="Magnuson J."/>
            <person name="Spatafora J.W."/>
            <person name="Nagy L.G."/>
            <person name="Henrissat B."/>
            <person name="Grigoriev I.V."/>
            <person name="Yang Z.L."/>
            <person name="Xu J."/>
            <person name="Martin F.M."/>
        </authorList>
    </citation>
    <scope>NUCLEOTIDE SEQUENCE</scope>
    <source>
        <strain evidence="1">ATCC 28755</strain>
    </source>
</reference>
<accession>A0ACB8ADC1</accession>
<protein>
    <submittedName>
        <fullName evidence="1">Uncharacterized protein</fullName>
    </submittedName>
</protein>
<sequence>MSIPPGFQPDLDLNNTFGAFFIGFTAAAVLFGLTNVQAFVYFQTHSDRGITFYKICYLWILDAMHLAFIAHMIYHYLVNNYANPLALPVIVWSFQAQIVIDVLIVYAVHLLYAQRLWILSQGKSKILPSMVTVIVIAGSDAVIAGSMCYLLTTSRTGFVKTDSLITKLMTYSLNSGLLMSICSLIVMIIYAIMPRNVIFLGVGFLTAKLYVNAYLALLNARYYISPSDENKSSPEHADQRGVQITLVPFSGRKHVMSVEAGLTAQIPSDAVKPLSPNRLQYHQCVGATYS</sequence>
<evidence type="ECO:0000313" key="2">
    <source>
        <dbReference type="Proteomes" id="UP000790377"/>
    </source>
</evidence>
<dbReference type="Proteomes" id="UP000790377">
    <property type="component" value="Unassembled WGS sequence"/>
</dbReference>
<dbReference type="EMBL" id="MU267684">
    <property type="protein sequence ID" value="KAH7911249.1"/>
    <property type="molecule type" value="Genomic_DNA"/>
</dbReference>